<feature type="region of interest" description="Disordered" evidence="1">
    <location>
        <begin position="523"/>
        <end position="542"/>
    </location>
</feature>
<gene>
    <name evidence="2" type="ORF">HUG17_0515</name>
</gene>
<evidence type="ECO:0000256" key="1">
    <source>
        <dbReference type="SAM" id="MobiDB-lite"/>
    </source>
</evidence>
<feature type="compositionally biased region" description="Acidic residues" evidence="1">
    <location>
        <begin position="524"/>
        <end position="533"/>
    </location>
</feature>
<reference evidence="2" key="1">
    <citation type="submission" date="2020-06" db="EMBL/GenBank/DDBJ databases">
        <authorList>
            <person name="Ji K."/>
            <person name="Li J."/>
        </authorList>
    </citation>
    <scope>NUCLEOTIDE SEQUENCE</scope>
    <source>
        <strain evidence="2">JKM2019</strain>
        <tissue evidence="2">Whole body</tissue>
    </source>
</reference>
<accession>A0A9D4SK91</accession>
<dbReference type="AlphaFoldDB" id="A0A9D4SK91"/>
<reference evidence="2" key="2">
    <citation type="journal article" date="2021" name="World Allergy Organ. J.">
        <title>Chromosome-level assembly of Dermatophagoides farinae genome and transcriptome reveals two novel allergens Der f 37 and Der f 39.</title>
        <authorList>
            <person name="Chen J."/>
            <person name="Cai Z."/>
            <person name="Fan D."/>
            <person name="Hu J."/>
            <person name="Hou Y."/>
            <person name="He Y."/>
            <person name="Zhang Z."/>
            <person name="Zhao Z."/>
            <person name="Gao P."/>
            <person name="Hu W."/>
            <person name="Sun J."/>
            <person name="Li J."/>
            <person name="Ji K."/>
        </authorList>
    </citation>
    <scope>NUCLEOTIDE SEQUENCE</scope>
    <source>
        <strain evidence="2">JKM2019</strain>
    </source>
</reference>
<organism evidence="2">
    <name type="scientific">Dermatophagoides farinae</name>
    <name type="common">American house dust mite</name>
    <dbReference type="NCBI Taxonomy" id="6954"/>
    <lineage>
        <taxon>Eukaryota</taxon>
        <taxon>Metazoa</taxon>
        <taxon>Ecdysozoa</taxon>
        <taxon>Arthropoda</taxon>
        <taxon>Chelicerata</taxon>
        <taxon>Arachnida</taxon>
        <taxon>Acari</taxon>
        <taxon>Acariformes</taxon>
        <taxon>Sarcoptiformes</taxon>
        <taxon>Astigmata</taxon>
        <taxon>Psoroptidia</taxon>
        <taxon>Analgoidea</taxon>
        <taxon>Pyroglyphidae</taxon>
        <taxon>Dermatophagoidinae</taxon>
        <taxon>Dermatophagoides</taxon>
    </lineage>
</organism>
<dbReference type="Proteomes" id="UP000828236">
    <property type="component" value="Unassembled WGS sequence"/>
</dbReference>
<proteinExistence type="predicted"/>
<evidence type="ECO:0000313" key="2">
    <source>
        <dbReference type="EMBL" id="KAH7644977.1"/>
    </source>
</evidence>
<dbReference type="EMBL" id="SDOV01000001">
    <property type="protein sequence ID" value="KAH7644977.1"/>
    <property type="molecule type" value="Genomic_DNA"/>
</dbReference>
<name>A0A9D4SK91_DERFA</name>
<comment type="caution">
    <text evidence="2">The sequence shown here is derived from an EMBL/GenBank/DDBJ whole genome shotgun (WGS) entry which is preliminary data.</text>
</comment>
<sequence>MIKVEKGVSTLPTYRYGSNLSSNSNSSTNINNNGMMMMMINNCPINGVAAKIHRIRHRNSQISIKKPINLNEMIINDDDDDDYKIDSSSNDNDNLNYPKQQQQLLTSQQQQEIAKNMKIKRSVSNFDSNYLGKMKLKSHLNSLLLMDDNPWRLKRPEQNPNNTNLLAQYLSFEFLNERIHNRLQQEIECSPNNTWRCLNFQTSKSDSATGVNTTKQARNKQTKQKTVNKRKSFKKFLEHYFHNESTNTRNASVSSEELLTGFDQNFILKRNTPNAGLTDDELYKTSNWEYYHGQESTILNHSLRTCKKSNRTSSSSSTLVNSCYGTTNSKQISNVDKQLEMVANLFNNHCNNGFEDTDYLSVSKHFISNANGDNNQMIAGTTNDNYSDELLLFGHKSAANAKNFWFMTDNNNGDDNGNGLQRKLPYKMVNNGGIETETKSHHWIPSNDLSSSDDSDCELIIDDDDDDDDDATVVVEQQSKRECFDNIIEETIANIEVEDFLNGHIYEDIDHRLFLKRYLHHNNDDDDDDDDDNNLTTSSATNIRNIPDGPCFTLSNQLKTLLQNSNRLKNHYLYY</sequence>
<protein>
    <submittedName>
        <fullName evidence="2">Uncharacterized protein</fullName>
    </submittedName>
</protein>